<protein>
    <submittedName>
        <fullName evidence="1">Uncharacterized protein</fullName>
    </submittedName>
</protein>
<reference evidence="1" key="1">
    <citation type="journal article" date="2015" name="Genome Biol. Evol.">
        <title>Organellar Genomes of White Spruce (Picea glauca): Assembly and Annotation.</title>
        <authorList>
            <person name="Jackman S.D."/>
            <person name="Warren R.L."/>
            <person name="Gibb E.A."/>
            <person name="Vandervalk B.P."/>
            <person name="Mohamadi H."/>
            <person name="Chu J."/>
            <person name="Raymond A."/>
            <person name="Pleasance S."/>
            <person name="Coope R."/>
            <person name="Wildung M.R."/>
            <person name="Ritland C.E."/>
            <person name="Bousquet J."/>
            <person name="Jones S.J."/>
            <person name="Bohlmann J."/>
            <person name="Birol I."/>
        </authorList>
    </citation>
    <scope>NUCLEOTIDE SEQUENCE [LARGE SCALE GENOMIC DNA]</scope>
    <source>
        <tissue evidence="1">Flushing bud</tissue>
    </source>
</reference>
<name>A0A117NHH9_PICGL</name>
<sequence length="36" mass="3854">MAPLLGWILARVLAFERTLLLGLGIGCGSTIIELNK</sequence>
<comment type="caution">
    <text evidence="1">The sequence shown here is derived from an EMBL/GenBank/DDBJ whole genome shotgun (WGS) entry which is preliminary data.</text>
</comment>
<gene>
    <name evidence="1" type="ORF">ABT39_MTgene5413</name>
</gene>
<dbReference type="EMBL" id="LKAM01000006">
    <property type="protein sequence ID" value="KUM48413.1"/>
    <property type="molecule type" value="Genomic_DNA"/>
</dbReference>
<evidence type="ECO:0000313" key="1">
    <source>
        <dbReference type="EMBL" id="KUM48413.1"/>
    </source>
</evidence>
<dbReference type="AlphaFoldDB" id="A0A117NHH9"/>
<proteinExistence type="predicted"/>
<keyword evidence="1" id="KW-0496">Mitochondrion</keyword>
<geneLocation type="mitochondrion" evidence="1"/>
<organism evidence="1">
    <name type="scientific">Picea glauca</name>
    <name type="common">White spruce</name>
    <name type="synonym">Pinus glauca</name>
    <dbReference type="NCBI Taxonomy" id="3330"/>
    <lineage>
        <taxon>Eukaryota</taxon>
        <taxon>Viridiplantae</taxon>
        <taxon>Streptophyta</taxon>
        <taxon>Embryophyta</taxon>
        <taxon>Tracheophyta</taxon>
        <taxon>Spermatophyta</taxon>
        <taxon>Pinopsida</taxon>
        <taxon>Pinidae</taxon>
        <taxon>Conifers I</taxon>
        <taxon>Pinales</taxon>
        <taxon>Pinaceae</taxon>
        <taxon>Picea</taxon>
    </lineage>
</organism>
<accession>A0A117NHH9</accession>